<reference evidence="2 3" key="1">
    <citation type="submission" date="2018-07" db="EMBL/GenBank/DDBJ databases">
        <title>Draft Genome Sequence of Pseudomonas fluorescens AHK-1 associated with canker disease of kiwifruit.</title>
        <authorList>
            <person name="Wu Z."/>
        </authorList>
    </citation>
    <scope>NUCLEOTIDE SEQUENCE [LARGE SCALE GENOMIC DNA]</scope>
    <source>
        <strain evidence="2 3">AHK-1</strain>
    </source>
</reference>
<dbReference type="InterPro" id="IPR021747">
    <property type="entry name" value="DUF3313"/>
</dbReference>
<accession>A0A7Z6MS55</accession>
<sequence length="220" mass="23901">MTALSKSLLFLLCGSVILMTGCASKPQLSYQSLESAPKLVPNTQTDATKTPYVYSTPVDWNNYNAMIIEPAVIYNGTGDQFGDLPKADQNELAKYMNTEFRKVLGKRFQLTNNAAPGTLRLKLTLMGAETNTAMVSQITRFDLVGLPINAVQGIRGKEGIFMGSVTYSAEIFDANNNRLLKALVTKQHPNAMNIVATFGSLNAAKTGIEKGADELLTQLK</sequence>
<gene>
    <name evidence="2" type="ORF">DL347_28840</name>
</gene>
<name>A0A7Z6MS55_PSEFL</name>
<protein>
    <submittedName>
        <fullName evidence="2">DUF3313 domain-containing protein</fullName>
    </submittedName>
</protein>
<evidence type="ECO:0000313" key="2">
    <source>
        <dbReference type="EMBL" id="RDS87736.1"/>
    </source>
</evidence>
<dbReference type="Proteomes" id="UP000255541">
    <property type="component" value="Unassembled WGS sequence"/>
</dbReference>
<keyword evidence="1" id="KW-0732">Signal</keyword>
<dbReference type="Pfam" id="PF11769">
    <property type="entry name" value="DUF3313"/>
    <property type="match status" value="1"/>
</dbReference>
<dbReference type="AlphaFoldDB" id="A0A7Z6MS55"/>
<dbReference type="RefSeq" id="WP_115488738.1">
    <property type="nucleotide sequence ID" value="NZ_QRBA01000022.1"/>
</dbReference>
<dbReference type="EMBL" id="QRBA01000022">
    <property type="protein sequence ID" value="RDS87736.1"/>
    <property type="molecule type" value="Genomic_DNA"/>
</dbReference>
<feature type="signal peptide" evidence="1">
    <location>
        <begin position="1"/>
        <end position="18"/>
    </location>
</feature>
<evidence type="ECO:0000256" key="1">
    <source>
        <dbReference type="SAM" id="SignalP"/>
    </source>
</evidence>
<comment type="caution">
    <text evidence="2">The sequence shown here is derived from an EMBL/GenBank/DDBJ whole genome shotgun (WGS) entry which is preliminary data.</text>
</comment>
<dbReference type="PROSITE" id="PS51257">
    <property type="entry name" value="PROKAR_LIPOPROTEIN"/>
    <property type="match status" value="1"/>
</dbReference>
<organism evidence="2 3">
    <name type="scientific">Pseudomonas fluorescens</name>
    <dbReference type="NCBI Taxonomy" id="294"/>
    <lineage>
        <taxon>Bacteria</taxon>
        <taxon>Pseudomonadati</taxon>
        <taxon>Pseudomonadota</taxon>
        <taxon>Gammaproteobacteria</taxon>
        <taxon>Pseudomonadales</taxon>
        <taxon>Pseudomonadaceae</taxon>
        <taxon>Pseudomonas</taxon>
    </lineage>
</organism>
<proteinExistence type="predicted"/>
<feature type="chain" id="PRO_5031442511" evidence="1">
    <location>
        <begin position="19"/>
        <end position="220"/>
    </location>
</feature>
<evidence type="ECO:0000313" key="3">
    <source>
        <dbReference type="Proteomes" id="UP000255541"/>
    </source>
</evidence>